<dbReference type="Proteomes" id="UP000663845">
    <property type="component" value="Unassembled WGS sequence"/>
</dbReference>
<evidence type="ECO:0000313" key="2">
    <source>
        <dbReference type="EMBL" id="CAF0831966.1"/>
    </source>
</evidence>
<feature type="region of interest" description="Disordered" evidence="1">
    <location>
        <begin position="170"/>
        <end position="201"/>
    </location>
</feature>
<dbReference type="PANTHER" id="PTHR28457">
    <property type="entry name" value="COILED-COIL DOMAIN-CONTAINING PROTEIN 189"/>
    <property type="match status" value="1"/>
</dbReference>
<dbReference type="Proteomes" id="UP000663844">
    <property type="component" value="Unassembled WGS sequence"/>
</dbReference>
<evidence type="ECO:0000313" key="4">
    <source>
        <dbReference type="Proteomes" id="UP000663845"/>
    </source>
</evidence>
<dbReference type="AlphaFoldDB" id="A0A813V5R1"/>
<organism evidence="2 4">
    <name type="scientific">Adineta steineri</name>
    <dbReference type="NCBI Taxonomy" id="433720"/>
    <lineage>
        <taxon>Eukaryota</taxon>
        <taxon>Metazoa</taxon>
        <taxon>Spiralia</taxon>
        <taxon>Gnathifera</taxon>
        <taxon>Rotifera</taxon>
        <taxon>Eurotatoria</taxon>
        <taxon>Bdelloidea</taxon>
        <taxon>Adinetida</taxon>
        <taxon>Adinetidae</taxon>
        <taxon>Adineta</taxon>
    </lineage>
</organism>
<dbReference type="InterPro" id="IPR032727">
    <property type="entry name" value="CLAMP"/>
</dbReference>
<dbReference type="PANTHER" id="PTHR28457:SF1">
    <property type="entry name" value="CILIA- AND FLAGELLA-ASSOCIATED PROTEIN 119"/>
    <property type="match status" value="1"/>
</dbReference>
<reference evidence="2" key="1">
    <citation type="submission" date="2021-02" db="EMBL/GenBank/DDBJ databases">
        <authorList>
            <person name="Nowell W R."/>
        </authorList>
    </citation>
    <scope>NUCLEOTIDE SEQUENCE</scope>
</reference>
<dbReference type="Pfam" id="PF14769">
    <property type="entry name" value="CLAMP"/>
    <property type="match status" value="1"/>
</dbReference>
<proteinExistence type="predicted"/>
<feature type="compositionally biased region" description="Basic and acidic residues" evidence="1">
    <location>
        <begin position="190"/>
        <end position="201"/>
    </location>
</feature>
<evidence type="ECO:0000313" key="3">
    <source>
        <dbReference type="EMBL" id="CAF3495604.1"/>
    </source>
</evidence>
<gene>
    <name evidence="2" type="ORF">JYZ213_LOCUS6884</name>
    <name evidence="3" type="ORF">OXD698_LOCUS1002</name>
</gene>
<feature type="region of interest" description="Disordered" evidence="1">
    <location>
        <begin position="214"/>
        <end position="252"/>
    </location>
</feature>
<sequence>MHKSTPPKPKILVWTDISHDQMNKLEELHDSESINEFFVKIFGFERNTKHTKILCDLFYYALNFARTNTFNHEQTSAFLSILKQVHDMSVHTPYANMEETYQYFKALILKHSLFRPPHHLRIFTPNLTKKITDYIIDTYFRHIKMYKYIFTPYIDFHLNFTYEGIKQEISKTEGEDEEQQQETENIDTNNEQKNEEPSDLVEVRKLIQTYMKEELRKIENPTEGRELQTPTDKHRRIKSGSSKSSSKSRTPK</sequence>
<dbReference type="EMBL" id="CAJOAZ010000027">
    <property type="protein sequence ID" value="CAF3495604.1"/>
    <property type="molecule type" value="Genomic_DNA"/>
</dbReference>
<comment type="caution">
    <text evidence="2">The sequence shown here is derived from an EMBL/GenBank/DDBJ whole genome shotgun (WGS) entry which is preliminary data.</text>
</comment>
<accession>A0A813V5R1</accession>
<feature type="compositionally biased region" description="Basic and acidic residues" evidence="1">
    <location>
        <begin position="214"/>
        <end position="226"/>
    </location>
</feature>
<name>A0A813V5R1_9BILA</name>
<evidence type="ECO:0000256" key="1">
    <source>
        <dbReference type="SAM" id="MobiDB-lite"/>
    </source>
</evidence>
<dbReference type="EMBL" id="CAJNOG010000044">
    <property type="protein sequence ID" value="CAF0831966.1"/>
    <property type="molecule type" value="Genomic_DNA"/>
</dbReference>
<protein>
    <submittedName>
        <fullName evidence="2">Uncharacterized protein</fullName>
    </submittedName>
</protein>
<feature type="compositionally biased region" description="Low complexity" evidence="1">
    <location>
        <begin position="239"/>
        <end position="252"/>
    </location>
</feature>
<feature type="compositionally biased region" description="Acidic residues" evidence="1">
    <location>
        <begin position="174"/>
        <end position="185"/>
    </location>
</feature>